<keyword evidence="2" id="KW-1185">Reference proteome</keyword>
<evidence type="ECO:0000313" key="2">
    <source>
        <dbReference type="Proteomes" id="UP000282957"/>
    </source>
</evidence>
<comment type="caution">
    <text evidence="1">The sequence shown here is derived from an EMBL/GenBank/DDBJ whole genome shotgun (WGS) entry which is preliminary data.</text>
</comment>
<name>A0A437MDF5_9PROT</name>
<protein>
    <submittedName>
        <fullName evidence="1">Uncharacterized protein</fullName>
    </submittedName>
</protein>
<proteinExistence type="predicted"/>
<gene>
    <name evidence="1" type="ORF">EOD42_15920</name>
</gene>
<organism evidence="1 2">
    <name type="scientific">Rhodovarius crocodyli</name>
    <dbReference type="NCBI Taxonomy" id="1979269"/>
    <lineage>
        <taxon>Bacteria</taxon>
        <taxon>Pseudomonadati</taxon>
        <taxon>Pseudomonadota</taxon>
        <taxon>Alphaproteobacteria</taxon>
        <taxon>Acetobacterales</taxon>
        <taxon>Roseomonadaceae</taxon>
        <taxon>Rhodovarius</taxon>
    </lineage>
</organism>
<sequence length="204" mass="22562">MSASFTPAWFEGLPMFRQGGAARVVIIDNQVLSYRLLDGRSDEVFNFLFQDPRIVLQIGGQTMDETLHSVAVDDTGLEHDRRGRPTRVGPETYRPGLPAALNQRMWEQQGALVAQGKLFLARSMLPAQRLVFDVLAPMIHAACGRRVGPKDARVVADALARRIPLYSLDNRLRDGLAVGLLNQALARELQRLGLDGFAARLFVG</sequence>
<dbReference type="EMBL" id="SACL01000005">
    <property type="protein sequence ID" value="RVT95682.1"/>
    <property type="molecule type" value="Genomic_DNA"/>
</dbReference>
<dbReference type="RefSeq" id="WP_164867967.1">
    <property type="nucleotide sequence ID" value="NZ_SACL01000005.1"/>
</dbReference>
<reference evidence="1 2" key="1">
    <citation type="submission" date="2019-01" db="EMBL/GenBank/DDBJ databases">
        <authorList>
            <person name="Chen W.-M."/>
        </authorList>
    </citation>
    <scope>NUCLEOTIDE SEQUENCE [LARGE SCALE GENOMIC DNA]</scope>
    <source>
        <strain evidence="1 2">CCP-6</strain>
    </source>
</reference>
<dbReference type="AlphaFoldDB" id="A0A437MDF5"/>
<evidence type="ECO:0000313" key="1">
    <source>
        <dbReference type="EMBL" id="RVT95682.1"/>
    </source>
</evidence>
<accession>A0A437MDF5</accession>
<dbReference type="Proteomes" id="UP000282957">
    <property type="component" value="Unassembled WGS sequence"/>
</dbReference>